<gene>
    <name evidence="1" type="ORF">C811_01573</name>
</gene>
<dbReference type="EMBL" id="ASSY01000008">
    <property type="protein sequence ID" value="EOS51155.1"/>
    <property type="molecule type" value="Genomic_DNA"/>
</dbReference>
<dbReference type="RefSeq" id="WP_016309773.1">
    <property type="nucleotide sequence ID" value="NZ_KE159646.1"/>
</dbReference>
<keyword evidence="2" id="KW-1185">Reference proteome</keyword>
<organism evidence="1 2">
    <name type="scientific">Adlercreutzia caecimuris B7</name>
    <dbReference type="NCBI Taxonomy" id="1235794"/>
    <lineage>
        <taxon>Bacteria</taxon>
        <taxon>Bacillati</taxon>
        <taxon>Actinomycetota</taxon>
        <taxon>Coriobacteriia</taxon>
        <taxon>Eggerthellales</taxon>
        <taxon>Eggerthellaceae</taxon>
        <taxon>Adlercreutzia</taxon>
    </lineage>
</organism>
<evidence type="ECO:0000313" key="2">
    <source>
        <dbReference type="Proteomes" id="UP000014204"/>
    </source>
</evidence>
<dbReference type="HOGENOM" id="CLU_2733664_0_0_11"/>
<sequence length="71" mass="8434">MTNWEKYFSEPWKAAEMQIEWGTAGQLTKPHDGFVIRRFDIDEMDHPEEVAFVPAEYENPAPLYEWMISRA</sequence>
<comment type="caution">
    <text evidence="1">The sequence shown here is derived from an EMBL/GenBank/DDBJ whole genome shotgun (WGS) entry which is preliminary data.</text>
</comment>
<dbReference type="Proteomes" id="UP000014204">
    <property type="component" value="Unassembled WGS sequence"/>
</dbReference>
<reference evidence="1 2" key="1">
    <citation type="submission" date="2013-04" db="EMBL/GenBank/DDBJ databases">
        <title>The Genome Sequence of Enterorhabdus caecimuris B7.</title>
        <authorList>
            <consortium name="The Broad Institute Genomics Platform"/>
            <consortium name="The Broad Institute Genome Sequencing Center for Infectious Disease"/>
            <person name="Earl A."/>
            <person name="Xavier R."/>
            <person name="Elson C."/>
            <person name="Duck W."/>
            <person name="Walker B."/>
            <person name="Young S."/>
            <person name="Zeng Q."/>
            <person name="Gargeya S."/>
            <person name="Fitzgerald M."/>
            <person name="Haas B."/>
            <person name="Abouelleil A."/>
            <person name="Allen A.W."/>
            <person name="Alvarado L."/>
            <person name="Arachchi H.M."/>
            <person name="Berlin A.M."/>
            <person name="Chapman S.B."/>
            <person name="Gainer-Dewar J."/>
            <person name="Goldberg J."/>
            <person name="Griggs A."/>
            <person name="Gujja S."/>
            <person name="Hansen M."/>
            <person name="Howarth C."/>
            <person name="Imamovic A."/>
            <person name="Ireland A."/>
            <person name="Larimer J."/>
            <person name="McCowan C."/>
            <person name="Murphy C."/>
            <person name="Pearson M."/>
            <person name="Poon T.W."/>
            <person name="Priest M."/>
            <person name="Roberts A."/>
            <person name="Saif S."/>
            <person name="Shea T."/>
            <person name="Sisk P."/>
            <person name="Sykes S."/>
            <person name="Wortman J."/>
            <person name="Nusbaum C."/>
            <person name="Birren B."/>
        </authorList>
    </citation>
    <scope>NUCLEOTIDE SEQUENCE [LARGE SCALE GENOMIC DNA]</scope>
    <source>
        <strain evidence="1 2">B7</strain>
    </source>
</reference>
<dbReference type="GeneID" id="82191044"/>
<dbReference type="AlphaFoldDB" id="R9KXN7"/>
<proteinExistence type="predicted"/>
<dbReference type="STRING" id="1235794.C811_01573"/>
<evidence type="ECO:0000313" key="1">
    <source>
        <dbReference type="EMBL" id="EOS51155.1"/>
    </source>
</evidence>
<protein>
    <submittedName>
        <fullName evidence="1">Uncharacterized protein</fullName>
    </submittedName>
</protein>
<accession>R9KXN7</accession>
<name>R9KXN7_9ACTN</name>